<keyword evidence="14" id="KW-1185">Reference proteome</keyword>
<keyword evidence="6" id="KW-0496">Mitochondrion</keyword>
<feature type="compositionally biased region" description="Low complexity" evidence="11">
    <location>
        <begin position="254"/>
        <end position="269"/>
    </location>
</feature>
<feature type="region of interest" description="Disordered" evidence="11">
    <location>
        <begin position="247"/>
        <end position="275"/>
    </location>
</feature>
<evidence type="ECO:0000256" key="2">
    <source>
        <dbReference type="ARBA" id="ARBA00006375"/>
    </source>
</evidence>
<sequence>MSKNTNVEVLIAGGIAAFTIDLLVYPLDTLKTRFQSRDYKRLYYDPAKNAVNKAVLFRGLYQGVGSVILVTLPSSGIFFTTYEAVKSGCMEINPTRSGSQHPLVPLPVVHAAASSIAELASCLVLTPAEVIKQNAQMVRRPAGSHHSSFKQSPTYQVLQHFKKPTQLLRGYTSLAARNLPFTAMQFPMYEHLKRTINSSRQKKGKATGSISELAAVTAVSASAAGSVASFITTPLDVVKTRVMLSAMDKRSDNSSSPKPSGSVSPGKGSAPARASRGVNIDVARQVLSESGVKGLFRGASLRSAWSALASGLYLGVYESMRMWLGERRVGTAGTGA</sequence>
<proteinExistence type="inferred from homology"/>
<dbReference type="PANTHER" id="PTHR45667">
    <property type="entry name" value="S-ADENOSYLMETHIONINE MITOCHONDRIAL CARRIER PROTEIN"/>
    <property type="match status" value="1"/>
</dbReference>
<evidence type="ECO:0000256" key="12">
    <source>
        <dbReference type="SAM" id="Phobius"/>
    </source>
</evidence>
<evidence type="ECO:0000256" key="9">
    <source>
        <dbReference type="PROSITE-ProRule" id="PRU00282"/>
    </source>
</evidence>
<organism evidence="13 14">
    <name type="scientific">Pseudogymnoascus verrucosus</name>
    <dbReference type="NCBI Taxonomy" id="342668"/>
    <lineage>
        <taxon>Eukaryota</taxon>
        <taxon>Fungi</taxon>
        <taxon>Dikarya</taxon>
        <taxon>Ascomycota</taxon>
        <taxon>Pezizomycotina</taxon>
        <taxon>Leotiomycetes</taxon>
        <taxon>Thelebolales</taxon>
        <taxon>Thelebolaceae</taxon>
        <taxon>Pseudogymnoascus</taxon>
    </lineage>
</organism>
<evidence type="ECO:0000256" key="5">
    <source>
        <dbReference type="ARBA" id="ARBA00022737"/>
    </source>
</evidence>
<dbReference type="Proteomes" id="UP000091956">
    <property type="component" value="Unassembled WGS sequence"/>
</dbReference>
<evidence type="ECO:0000256" key="8">
    <source>
        <dbReference type="ARBA" id="ARBA00023136"/>
    </source>
</evidence>
<dbReference type="GeneID" id="28833826"/>
<evidence type="ECO:0000256" key="4">
    <source>
        <dbReference type="ARBA" id="ARBA00022692"/>
    </source>
</evidence>
<dbReference type="EMBL" id="KV460206">
    <property type="protein sequence ID" value="OBU01470.1"/>
    <property type="molecule type" value="Genomic_DNA"/>
</dbReference>
<accession>A0A2P2SXA1</accession>
<evidence type="ECO:0000256" key="6">
    <source>
        <dbReference type="ARBA" id="ARBA00022792"/>
    </source>
</evidence>
<dbReference type="Gene3D" id="1.50.40.10">
    <property type="entry name" value="Mitochondrial carrier domain"/>
    <property type="match status" value="1"/>
</dbReference>
<gene>
    <name evidence="13" type="ORF">VE01_00440</name>
</gene>
<evidence type="ECO:0000313" key="13">
    <source>
        <dbReference type="EMBL" id="OBU01470.1"/>
    </source>
</evidence>
<reference evidence="14" key="2">
    <citation type="journal article" date="2018" name="Nat. Commun.">
        <title>Extreme sensitivity to ultraviolet light in the fungal pathogen causing white-nose syndrome of bats.</title>
        <authorList>
            <person name="Palmer J.M."/>
            <person name="Drees K.P."/>
            <person name="Foster J.T."/>
            <person name="Lindner D.L."/>
        </authorList>
    </citation>
    <scope>NUCLEOTIDE SEQUENCE [LARGE SCALE GENOMIC DNA]</scope>
    <source>
        <strain evidence="14">UAMH 10579</strain>
    </source>
</reference>
<dbReference type="InterPro" id="IPR023395">
    <property type="entry name" value="MCP_dom_sf"/>
</dbReference>
<dbReference type="InterPro" id="IPR018108">
    <property type="entry name" value="MCP_transmembrane"/>
</dbReference>
<dbReference type="GO" id="GO:0016020">
    <property type="term" value="C:membrane"/>
    <property type="evidence" value="ECO:0007669"/>
    <property type="project" value="UniProtKB-SubCell"/>
</dbReference>
<evidence type="ECO:0000256" key="10">
    <source>
        <dbReference type="RuleBase" id="RU000488"/>
    </source>
</evidence>
<keyword evidence="3 10" id="KW-0813">Transport</keyword>
<evidence type="ECO:0000256" key="7">
    <source>
        <dbReference type="ARBA" id="ARBA00022989"/>
    </source>
</evidence>
<keyword evidence="7 12" id="KW-1133">Transmembrane helix</keyword>
<protein>
    <recommendedName>
        <fullName evidence="15">S-adenosylmethionine transporter</fullName>
    </recommendedName>
</protein>
<keyword evidence="8 9" id="KW-0472">Membrane</keyword>
<feature type="repeat" description="Solcar" evidence="9">
    <location>
        <begin position="212"/>
        <end position="323"/>
    </location>
</feature>
<feature type="repeat" description="Solcar" evidence="9">
    <location>
        <begin position="105"/>
        <end position="195"/>
    </location>
</feature>
<keyword evidence="4 9" id="KW-0812">Transmembrane</keyword>
<keyword evidence="5" id="KW-0677">Repeat</keyword>
<reference evidence="13 14" key="1">
    <citation type="submission" date="2016-03" db="EMBL/GenBank/DDBJ databases">
        <title>Comparative genomics of Pseudogymnoascus destructans, the fungus causing white-nose syndrome of bats.</title>
        <authorList>
            <person name="Palmer J.M."/>
            <person name="Drees K.P."/>
            <person name="Foster J.T."/>
            <person name="Lindner D.L."/>
        </authorList>
    </citation>
    <scope>NUCLEOTIDE SEQUENCE [LARGE SCALE GENOMIC DNA]</scope>
    <source>
        <strain evidence="13 14">UAMH 10579</strain>
    </source>
</reference>
<keyword evidence="6" id="KW-0999">Mitochondrion inner membrane</keyword>
<dbReference type="AlphaFoldDB" id="A0A2P2SXA1"/>
<dbReference type="SUPFAM" id="SSF103506">
    <property type="entry name" value="Mitochondrial carrier"/>
    <property type="match status" value="1"/>
</dbReference>
<evidence type="ECO:0000256" key="11">
    <source>
        <dbReference type="SAM" id="MobiDB-lite"/>
    </source>
</evidence>
<evidence type="ECO:0000256" key="1">
    <source>
        <dbReference type="ARBA" id="ARBA00004141"/>
    </source>
</evidence>
<comment type="subcellular location">
    <subcellularLocation>
        <location evidence="1">Membrane</location>
        <topology evidence="1">Multi-pass membrane protein</topology>
    </subcellularLocation>
</comment>
<evidence type="ECO:0000313" key="14">
    <source>
        <dbReference type="Proteomes" id="UP000091956"/>
    </source>
</evidence>
<comment type="similarity">
    <text evidence="2 10">Belongs to the mitochondrial carrier (TC 2.A.29) family.</text>
</comment>
<feature type="repeat" description="Solcar" evidence="9">
    <location>
        <begin position="4"/>
        <end position="88"/>
    </location>
</feature>
<evidence type="ECO:0000256" key="3">
    <source>
        <dbReference type="ARBA" id="ARBA00022448"/>
    </source>
</evidence>
<name>A0A2P2SXA1_9PEZI</name>
<dbReference type="OrthoDB" id="250329at2759"/>
<evidence type="ECO:0008006" key="15">
    <source>
        <dbReference type="Google" id="ProtNLM"/>
    </source>
</evidence>
<dbReference type="PROSITE" id="PS50920">
    <property type="entry name" value="SOLCAR"/>
    <property type="match status" value="3"/>
</dbReference>
<feature type="transmembrane region" description="Helical" evidence="12">
    <location>
        <begin position="7"/>
        <end position="27"/>
    </location>
</feature>
<dbReference type="Pfam" id="PF00153">
    <property type="entry name" value="Mito_carr"/>
    <property type="match status" value="3"/>
</dbReference>
<dbReference type="RefSeq" id="XP_018135202.1">
    <property type="nucleotide sequence ID" value="XM_018269971.2"/>
</dbReference>